<evidence type="ECO:0000313" key="8">
    <source>
        <dbReference type="EMBL" id="GLC54101.1"/>
    </source>
</evidence>
<dbReference type="PANTHER" id="PTHR43399">
    <property type="entry name" value="SUBTILISIN-RELATED"/>
    <property type="match status" value="1"/>
</dbReference>
<gene>
    <name evidence="8" type="primary">PLEST001595</name>
    <name evidence="8" type="ORF">PLESTB_000823800</name>
</gene>
<keyword evidence="2 5" id="KW-0645">Protease</keyword>
<dbReference type="EMBL" id="BRXU01000009">
    <property type="protein sequence ID" value="GLC54101.1"/>
    <property type="molecule type" value="Genomic_DNA"/>
</dbReference>
<dbReference type="InterPro" id="IPR022398">
    <property type="entry name" value="Peptidase_S8_His-AS"/>
</dbReference>
<dbReference type="AlphaFoldDB" id="A0A9W6BKT8"/>
<dbReference type="Gene3D" id="3.40.50.200">
    <property type="entry name" value="Peptidase S8/S53 domain"/>
    <property type="match status" value="1"/>
</dbReference>
<dbReference type="PRINTS" id="PR00723">
    <property type="entry name" value="SUBTILISIN"/>
</dbReference>
<evidence type="ECO:0000256" key="4">
    <source>
        <dbReference type="ARBA" id="ARBA00022825"/>
    </source>
</evidence>
<evidence type="ECO:0000259" key="7">
    <source>
        <dbReference type="Pfam" id="PF00082"/>
    </source>
</evidence>
<organism evidence="8 9">
    <name type="scientific">Pleodorina starrii</name>
    <dbReference type="NCBI Taxonomy" id="330485"/>
    <lineage>
        <taxon>Eukaryota</taxon>
        <taxon>Viridiplantae</taxon>
        <taxon>Chlorophyta</taxon>
        <taxon>core chlorophytes</taxon>
        <taxon>Chlorophyceae</taxon>
        <taxon>CS clade</taxon>
        <taxon>Chlamydomonadales</taxon>
        <taxon>Volvocaceae</taxon>
        <taxon>Pleodorina</taxon>
    </lineage>
</organism>
<reference evidence="8 9" key="1">
    <citation type="journal article" date="2023" name="Commun. Biol.">
        <title>Reorganization of the ancestral sex-determining regions during the evolution of trioecy in Pleodorina starrii.</title>
        <authorList>
            <person name="Takahashi K."/>
            <person name="Suzuki S."/>
            <person name="Kawai-Toyooka H."/>
            <person name="Yamamoto K."/>
            <person name="Hamaji T."/>
            <person name="Ootsuki R."/>
            <person name="Yamaguchi H."/>
            <person name="Kawachi M."/>
            <person name="Higashiyama T."/>
            <person name="Nozaki H."/>
        </authorList>
    </citation>
    <scope>NUCLEOTIDE SEQUENCE [LARGE SCALE GENOMIC DNA]</scope>
    <source>
        <strain evidence="8 9">NIES-4479</strain>
    </source>
</reference>
<dbReference type="PROSITE" id="PS00138">
    <property type="entry name" value="SUBTILASE_SER"/>
    <property type="match status" value="1"/>
</dbReference>
<feature type="domain" description="Peptidase S8/S53" evidence="7">
    <location>
        <begin position="213"/>
        <end position="532"/>
    </location>
</feature>
<comment type="caution">
    <text evidence="8">The sequence shown here is derived from an EMBL/GenBank/DDBJ whole genome shotgun (WGS) entry which is preliminary data.</text>
</comment>
<keyword evidence="9" id="KW-1185">Reference proteome</keyword>
<dbReference type="GO" id="GO:0006508">
    <property type="term" value="P:proteolysis"/>
    <property type="evidence" value="ECO:0007669"/>
    <property type="project" value="UniProtKB-KW"/>
</dbReference>
<evidence type="ECO:0000313" key="9">
    <source>
        <dbReference type="Proteomes" id="UP001165080"/>
    </source>
</evidence>
<feature type="active site" description="Charge relay system" evidence="5">
    <location>
        <position position="493"/>
    </location>
</feature>
<comment type="similarity">
    <text evidence="1 5">Belongs to the peptidase S8 family.</text>
</comment>
<keyword evidence="6" id="KW-1133">Transmembrane helix</keyword>
<keyword evidence="6" id="KW-0472">Membrane</keyword>
<dbReference type="InterPro" id="IPR015500">
    <property type="entry name" value="Peptidase_S8_subtilisin-rel"/>
</dbReference>
<evidence type="ECO:0000256" key="1">
    <source>
        <dbReference type="ARBA" id="ARBA00011073"/>
    </source>
</evidence>
<dbReference type="Proteomes" id="UP001165080">
    <property type="component" value="Unassembled WGS sequence"/>
</dbReference>
<keyword evidence="4 5" id="KW-0720">Serine protease</keyword>
<evidence type="ECO:0000256" key="5">
    <source>
        <dbReference type="PROSITE-ProRule" id="PRU01240"/>
    </source>
</evidence>
<name>A0A9W6BKT8_9CHLO</name>
<feature type="active site" description="Charge relay system" evidence="5">
    <location>
        <position position="221"/>
    </location>
</feature>
<dbReference type="PROSITE" id="PS00137">
    <property type="entry name" value="SUBTILASE_HIS"/>
    <property type="match status" value="1"/>
</dbReference>
<proteinExistence type="inferred from homology"/>
<evidence type="ECO:0000256" key="6">
    <source>
        <dbReference type="SAM" id="Phobius"/>
    </source>
</evidence>
<dbReference type="SUPFAM" id="SSF52743">
    <property type="entry name" value="Subtilisin-like"/>
    <property type="match status" value="1"/>
</dbReference>
<dbReference type="Pfam" id="PF00082">
    <property type="entry name" value="Peptidase_S8"/>
    <property type="match status" value="1"/>
</dbReference>
<dbReference type="PANTHER" id="PTHR43399:SF4">
    <property type="entry name" value="CELL WALL-ASSOCIATED PROTEASE"/>
    <property type="match status" value="1"/>
</dbReference>
<feature type="transmembrane region" description="Helical" evidence="6">
    <location>
        <begin position="35"/>
        <end position="56"/>
    </location>
</feature>
<dbReference type="InterPro" id="IPR036852">
    <property type="entry name" value="Peptidase_S8/S53_dom_sf"/>
</dbReference>
<keyword evidence="6" id="KW-0812">Transmembrane</keyword>
<sequence>MTWWKGSVAPGGDDGPLEFADERRGCSGWMRRHPVIASVSITFLILGIITVIVVPVTCSVHGCPPKKQEAPSDPLYKDAPLRLVLSFNNDLDIASLVPKLLQSYTSRVQMALSNLQILEASNSVILEAIIKEVNKRTDLEFIVRDFVLTAPLTILGGKTGASSGRRLQQTSGGGAAGLNDPGLASAYWFNQINVTGAWQLLGINISNPQRQMSDVVIAVTDSGVVTSHPDLIGSFWNNPDEIDDDLADNDNNTFIDDFYGACFSTVQCSPTYIGSGSNNVSRCGIGRNTSTWNGIIDRTSHGTKIAGIIGAAPNNGIGLAGVAPNLRQMILKVTDESFDPANPPYAFSDVVRAVDYAYNKGARIFSMSFGANAKSSMTAFNKPSLDNAASAYRTLFLKYSNALFIAAAGNEWTNLENWRAANFTYSPCMVDAPNVLCVGGTTANDTIFYTYLMNQDMGTNYGPNSVDMGAPGMNIYTTDTPFNGYYGIVSGTSFSTPMTAAAAGLVLAALGGQTRATSQTPALIKNILMTSGDEMPSMQGTNVPSFRSTRRLNVGNAVAAALTLARNNRTVVKRARTFESVAASVVFQGWEYTWARGVYTDGRFDWSDRNYEFADFYVRNQPTTNFNILRYPATDYVMMATAMARIDTPGMYSIQYRATAISPSRWQLIVGENPLVWNQASSTVGTVDLIFPDVGFYNMTLWMYPESGSSLINFLWQTPGSPATWISPPFSRVLHDTPPSRRYYDPGATPRPAMWHVVWNETASFGTFSDPDQRGFFVKNKDPWLYRGLQTMVSDFNFPTGTDLRNALYNGTSAPSNGNTVVYGYARANLRPLNFSTGISFRLQGPHSRLYVNDQLVFDFQSETQLMIVSPCITLQNNTAHEIYFYFAARMNVSNPVGLTWATCTGTAVPTGTSGQYTSMTGSLATNFFWAPATSTVAALPRGFRCDAWPGSLSVSALGTTPAFGTPPTLTWMYPRDCPSGYRTGSECRMQTRLEDLYGPGNVTWPVWHIRCYTYWNASLARGLTGAQVLGGPIFQHLAGVRVYFQPGGPSTFNYAPYVTRFPPGVFQLYVIEWVALGQQWNPLATQTIWDGVTSSFNVADALTTNRSSMVLPASADAPFAWLPVTSA</sequence>
<accession>A0A9W6BKT8</accession>
<protein>
    <recommendedName>
        <fullName evidence="7">Peptidase S8/S53 domain-containing protein</fullName>
    </recommendedName>
</protein>
<dbReference type="InterPro" id="IPR023828">
    <property type="entry name" value="Peptidase_S8_Ser-AS"/>
</dbReference>
<evidence type="ECO:0000256" key="3">
    <source>
        <dbReference type="ARBA" id="ARBA00022801"/>
    </source>
</evidence>
<dbReference type="InterPro" id="IPR051048">
    <property type="entry name" value="Peptidase_S8/S53_subtilisin"/>
</dbReference>
<dbReference type="InterPro" id="IPR000209">
    <property type="entry name" value="Peptidase_S8/S53_dom"/>
</dbReference>
<dbReference type="PROSITE" id="PS51892">
    <property type="entry name" value="SUBTILASE"/>
    <property type="match status" value="1"/>
</dbReference>
<dbReference type="GO" id="GO:0004252">
    <property type="term" value="F:serine-type endopeptidase activity"/>
    <property type="evidence" value="ECO:0007669"/>
    <property type="project" value="UniProtKB-UniRule"/>
</dbReference>
<keyword evidence="3 5" id="KW-0378">Hydrolase</keyword>
<feature type="active site" description="Charge relay system" evidence="5">
    <location>
        <position position="301"/>
    </location>
</feature>
<evidence type="ECO:0000256" key="2">
    <source>
        <dbReference type="ARBA" id="ARBA00022670"/>
    </source>
</evidence>